<dbReference type="RefSeq" id="WP_100770239.1">
    <property type="nucleotide sequence ID" value="NZ_NPEA01000017.1"/>
</dbReference>
<organism evidence="1 2">
    <name type="scientific">Leptospira neocaledonica</name>
    <dbReference type="NCBI Taxonomy" id="2023192"/>
    <lineage>
        <taxon>Bacteria</taxon>
        <taxon>Pseudomonadati</taxon>
        <taxon>Spirochaetota</taxon>
        <taxon>Spirochaetia</taxon>
        <taxon>Leptospirales</taxon>
        <taxon>Leptospiraceae</taxon>
        <taxon>Leptospira</taxon>
    </lineage>
</organism>
<evidence type="ECO:0000313" key="2">
    <source>
        <dbReference type="Proteomes" id="UP000231843"/>
    </source>
</evidence>
<sequence>MNDLRRKLSVELGFYKSSFFFIGMNTFRDLEKVFGSNKEYILTHEYIHFLQDISTTFALSNISHTIAVINNFIDEAKESDEKEISVPLVIRNANVRINDDMFRVYFGKNLSYNISLTNLKIIKYVKKEYIQPDINKKIEYYSIKFNNLDGDIFDYSLGAVDILEGMAYIIEDHIHPSEDVNPPLPYSTVQLLVEKIVPNLASNKYIISTICELALQTYNPGTMFVDILEIISNDNLEVKNTQDILSIMDGFSFSGPSYPSGTTWRKIYKESSERALENLKGFYGYNSTSKVRDWIERAFQIVENKKNGKVNFISEIIKSSKESAPVQGLMVEFGTPIIINNRQKGFAIDNGNVSDQLSYMRSAFELYDIMTSKKKFIRGCSMRVFCKQLIKEKMVNYSVDENCYHRPWERNNNESLCPFEATFAFNELAGYKFVLRKN</sequence>
<gene>
    <name evidence="1" type="ORF">CH365_19630</name>
</gene>
<dbReference type="EMBL" id="NPEA01000017">
    <property type="protein sequence ID" value="PJZ75293.1"/>
    <property type="molecule type" value="Genomic_DNA"/>
</dbReference>
<dbReference type="AlphaFoldDB" id="A0A2M9ZTR8"/>
<dbReference type="Proteomes" id="UP000231843">
    <property type="component" value="Unassembled WGS sequence"/>
</dbReference>
<accession>A0A2M9ZTR8</accession>
<proteinExistence type="predicted"/>
<evidence type="ECO:0000313" key="1">
    <source>
        <dbReference type="EMBL" id="PJZ75293.1"/>
    </source>
</evidence>
<dbReference type="OrthoDB" id="6402335at2"/>
<dbReference type="Gene3D" id="3.40.525.10">
    <property type="entry name" value="CRAL-TRIO lipid binding domain"/>
    <property type="match status" value="1"/>
</dbReference>
<protein>
    <submittedName>
        <fullName evidence="1">Uncharacterized protein</fullName>
    </submittedName>
</protein>
<dbReference type="InterPro" id="IPR036865">
    <property type="entry name" value="CRAL-TRIO_dom_sf"/>
</dbReference>
<name>A0A2M9ZTR8_9LEPT</name>
<keyword evidence="2" id="KW-1185">Reference proteome</keyword>
<reference evidence="1 2" key="1">
    <citation type="submission" date="2017-07" db="EMBL/GenBank/DDBJ databases">
        <title>Leptospira spp. isolated from tropical soils.</title>
        <authorList>
            <person name="Thibeaux R."/>
            <person name="Iraola G."/>
            <person name="Ferres I."/>
            <person name="Bierque E."/>
            <person name="Girault D."/>
            <person name="Soupe-Gilbert M.-E."/>
            <person name="Picardeau M."/>
            <person name="Goarant C."/>
        </authorList>
    </citation>
    <scope>NUCLEOTIDE SEQUENCE [LARGE SCALE GENOMIC DNA]</scope>
    <source>
        <strain evidence="1 2">ES4-C-A1</strain>
    </source>
</reference>
<comment type="caution">
    <text evidence="1">The sequence shown here is derived from an EMBL/GenBank/DDBJ whole genome shotgun (WGS) entry which is preliminary data.</text>
</comment>